<protein>
    <submittedName>
        <fullName evidence="7">Transcriptional regulator</fullName>
    </submittedName>
</protein>
<dbReference type="SUPFAM" id="SSF46785">
    <property type="entry name" value="Winged helix' DNA-binding domain"/>
    <property type="match status" value="1"/>
</dbReference>
<keyword evidence="3" id="KW-0238">DNA-binding</keyword>
<dbReference type="GO" id="GO:0003700">
    <property type="term" value="F:DNA-binding transcription factor activity"/>
    <property type="evidence" value="ECO:0007669"/>
    <property type="project" value="InterPro"/>
</dbReference>
<comment type="similarity">
    <text evidence="1">Belongs to the LysR transcriptional regulatory family.</text>
</comment>
<evidence type="ECO:0000256" key="4">
    <source>
        <dbReference type="ARBA" id="ARBA00023163"/>
    </source>
</evidence>
<dbReference type="EMBL" id="UGJR01000002">
    <property type="protein sequence ID" value="STR39009.1"/>
    <property type="molecule type" value="Genomic_DNA"/>
</dbReference>
<dbReference type="AlphaFoldDB" id="A0A7H4LS83"/>
<dbReference type="PROSITE" id="PS50931">
    <property type="entry name" value="HTH_LYSR"/>
    <property type="match status" value="1"/>
</dbReference>
<evidence type="ECO:0000256" key="3">
    <source>
        <dbReference type="ARBA" id="ARBA00023125"/>
    </source>
</evidence>
<dbReference type="InterPro" id="IPR000847">
    <property type="entry name" value="LysR_HTH_N"/>
</dbReference>
<reference evidence="7 8" key="1">
    <citation type="submission" date="2018-06" db="EMBL/GenBank/DDBJ databases">
        <authorList>
            <consortium name="Pathogen Informatics"/>
            <person name="Doyle S."/>
        </authorList>
    </citation>
    <scope>NUCLEOTIDE SEQUENCE [LARGE SCALE GENOMIC DNA]</scope>
    <source>
        <strain evidence="7 8">NCTC11694</strain>
    </source>
</reference>
<comment type="caution">
    <text evidence="7">The sequence shown here is derived from an EMBL/GenBank/DDBJ whole genome shotgun (WGS) entry which is preliminary data.</text>
</comment>
<dbReference type="Pfam" id="PF00126">
    <property type="entry name" value="HTH_1"/>
    <property type="match status" value="1"/>
</dbReference>
<dbReference type="PRINTS" id="PR00039">
    <property type="entry name" value="HTHLYSR"/>
</dbReference>
<dbReference type="InterPro" id="IPR036388">
    <property type="entry name" value="WH-like_DNA-bd_sf"/>
</dbReference>
<evidence type="ECO:0000259" key="6">
    <source>
        <dbReference type="PROSITE" id="PS50931"/>
    </source>
</evidence>
<evidence type="ECO:0000256" key="5">
    <source>
        <dbReference type="SAM" id="MobiDB-lite"/>
    </source>
</evidence>
<evidence type="ECO:0000313" key="8">
    <source>
        <dbReference type="Proteomes" id="UP000255050"/>
    </source>
</evidence>
<dbReference type="GO" id="GO:0000976">
    <property type="term" value="F:transcription cis-regulatory region binding"/>
    <property type="evidence" value="ECO:0007669"/>
    <property type="project" value="TreeGrafter"/>
</dbReference>
<dbReference type="FunFam" id="1.10.10.10:FF:000001">
    <property type="entry name" value="LysR family transcriptional regulator"/>
    <property type="match status" value="1"/>
</dbReference>
<proteinExistence type="inferred from homology"/>
<dbReference type="Pfam" id="PF03466">
    <property type="entry name" value="LysR_substrate"/>
    <property type="match status" value="1"/>
</dbReference>
<feature type="compositionally biased region" description="Pro residues" evidence="5">
    <location>
        <begin position="281"/>
        <end position="290"/>
    </location>
</feature>
<evidence type="ECO:0000313" key="7">
    <source>
        <dbReference type="EMBL" id="STR39009.1"/>
    </source>
</evidence>
<accession>A0A7H4LS83</accession>
<dbReference type="InterPro" id="IPR036390">
    <property type="entry name" value="WH_DNA-bd_sf"/>
</dbReference>
<dbReference type="InterPro" id="IPR005119">
    <property type="entry name" value="LysR_subst-bd"/>
</dbReference>
<organism evidence="7 8">
    <name type="scientific">Klebsiella michiganensis</name>
    <dbReference type="NCBI Taxonomy" id="1134687"/>
    <lineage>
        <taxon>Bacteria</taxon>
        <taxon>Pseudomonadati</taxon>
        <taxon>Pseudomonadota</taxon>
        <taxon>Gammaproteobacteria</taxon>
        <taxon>Enterobacterales</taxon>
        <taxon>Enterobacteriaceae</taxon>
        <taxon>Klebsiella/Raoultella group</taxon>
        <taxon>Klebsiella</taxon>
    </lineage>
</organism>
<dbReference type="Gene3D" id="3.40.190.290">
    <property type="match status" value="1"/>
</dbReference>
<feature type="domain" description="HTH lysR-type" evidence="6">
    <location>
        <begin position="1"/>
        <end position="58"/>
    </location>
</feature>
<keyword evidence="4" id="KW-0804">Transcription</keyword>
<dbReference type="Gene3D" id="1.10.10.10">
    <property type="entry name" value="Winged helix-like DNA-binding domain superfamily/Winged helix DNA-binding domain"/>
    <property type="match status" value="1"/>
</dbReference>
<name>A0A7H4LS83_9ENTR</name>
<dbReference type="Proteomes" id="UP000255050">
    <property type="component" value="Unassembled WGS sequence"/>
</dbReference>
<feature type="region of interest" description="Disordered" evidence="5">
    <location>
        <begin position="267"/>
        <end position="295"/>
    </location>
</feature>
<dbReference type="PANTHER" id="PTHR30126">
    <property type="entry name" value="HTH-TYPE TRANSCRIPTIONAL REGULATOR"/>
    <property type="match status" value="1"/>
</dbReference>
<feature type="region of interest" description="Disordered" evidence="5">
    <location>
        <begin position="315"/>
        <end position="361"/>
    </location>
</feature>
<dbReference type="SUPFAM" id="SSF53850">
    <property type="entry name" value="Periplasmic binding protein-like II"/>
    <property type="match status" value="1"/>
</dbReference>
<evidence type="ECO:0000256" key="2">
    <source>
        <dbReference type="ARBA" id="ARBA00023015"/>
    </source>
</evidence>
<sequence length="379" mass="40978">MNHTTLEIFKTVAQERSVTRAAKRLGRAQSNITTRIHQLEEELGVELFARGNKRMLLSPAGEHFLGYALKILSLAEEARQALHPATPGGNLRMGAMDATAASRLPPLLPRFRALCPEVTLTLKTQPTRQLTQQVLDAALDCALVSLPQGTPPPDDLEYVSIFKEQLLLVLPANPQRFRFAAFAQGCTYRAMGEAFLAQSEEVESEIQDVGSYHAMLACVASGGYAGIVPQSVLDTLTLPEASQLRAGWPGDHPAYLAQRLRVSRPRENAPASGISFRPLTLAPPLPPPARRQPAAQWRAALSEGLNDRAAVIQRSGNQRADDLPDAVGRGHGGNHIERNQMIKPPPLGQRDGHGAQKGCNPPAARLICKTVTHGSTPGE</sequence>
<keyword evidence="2" id="KW-0805">Transcription regulation</keyword>
<gene>
    <name evidence="7" type="primary">gltR_2</name>
    <name evidence="7" type="ORF">NCTC11694_00146</name>
</gene>
<dbReference type="PANTHER" id="PTHR30126:SF40">
    <property type="entry name" value="HTH-TYPE TRANSCRIPTIONAL REGULATOR GLTR"/>
    <property type="match status" value="1"/>
</dbReference>
<evidence type="ECO:0000256" key="1">
    <source>
        <dbReference type="ARBA" id="ARBA00009437"/>
    </source>
</evidence>